<reference evidence="1 2" key="1">
    <citation type="submission" date="2019-03" db="EMBL/GenBank/DDBJ databases">
        <title>Genomic Encyclopedia of Archaeal and Bacterial Type Strains, Phase II (KMG-II): from individual species to whole genera.</title>
        <authorList>
            <person name="Goeker M."/>
        </authorList>
    </citation>
    <scope>NUCLEOTIDE SEQUENCE [LARGE SCALE GENOMIC DNA]</scope>
    <source>
        <strain evidence="1 2">DSM 28213</strain>
    </source>
</reference>
<proteinExistence type="predicted"/>
<dbReference type="Proteomes" id="UP000295215">
    <property type="component" value="Unassembled WGS sequence"/>
</dbReference>
<evidence type="ECO:0000313" key="2">
    <source>
        <dbReference type="Proteomes" id="UP000295215"/>
    </source>
</evidence>
<dbReference type="AlphaFoldDB" id="A0A4R7F5Z7"/>
<dbReference type="EMBL" id="SOAG01000007">
    <property type="protein sequence ID" value="TDS62118.1"/>
    <property type="molecule type" value="Genomic_DNA"/>
</dbReference>
<evidence type="ECO:0000313" key="1">
    <source>
        <dbReference type="EMBL" id="TDS62118.1"/>
    </source>
</evidence>
<protein>
    <recommendedName>
        <fullName evidence="3">Lipoprotein</fullName>
    </recommendedName>
</protein>
<gene>
    <name evidence="1" type="ORF">C8P70_10788</name>
</gene>
<comment type="caution">
    <text evidence="1">The sequence shown here is derived from an EMBL/GenBank/DDBJ whole genome shotgun (WGS) entry which is preliminary data.</text>
</comment>
<accession>A0A4R7F5Z7</accession>
<keyword evidence="2" id="KW-1185">Reference proteome</keyword>
<dbReference type="OrthoDB" id="1445930at2"/>
<name>A0A4R7F5Z7_9FLAO</name>
<organism evidence="1 2">
    <name type="scientific">Myroides indicus</name>
    <dbReference type="NCBI Taxonomy" id="1323422"/>
    <lineage>
        <taxon>Bacteria</taxon>
        <taxon>Pseudomonadati</taxon>
        <taxon>Bacteroidota</taxon>
        <taxon>Flavobacteriia</taxon>
        <taxon>Flavobacteriales</taxon>
        <taxon>Flavobacteriaceae</taxon>
        <taxon>Myroides</taxon>
    </lineage>
</organism>
<sequence length="137" mass="15361">MSTKGCLKLATLILTTIMLGSCGGVKPYQTGINSQTQRVNSQLKRSDYTMMDQQFTGSVVNKKKFKKYTLDQLKEAAFMEAEKAAIMAGGDGVLNPVYMVDQKGKRFYVTARVKAYKLKSDNEYLDMENNLKHNPNS</sequence>
<evidence type="ECO:0008006" key="3">
    <source>
        <dbReference type="Google" id="ProtNLM"/>
    </source>
</evidence>
<dbReference type="RefSeq" id="WP_133712127.1">
    <property type="nucleotide sequence ID" value="NZ_SOAG01000007.1"/>
</dbReference>
<dbReference type="PROSITE" id="PS51257">
    <property type="entry name" value="PROKAR_LIPOPROTEIN"/>
    <property type="match status" value="1"/>
</dbReference>